<keyword evidence="2" id="KW-0614">Plasmid</keyword>
<dbReference type="EMBL" id="LT599585">
    <property type="protein sequence ID" value="SBW85142.1"/>
    <property type="molecule type" value="Genomic_DNA"/>
</dbReference>
<evidence type="ECO:0000313" key="2">
    <source>
        <dbReference type="EMBL" id="SBW85142.1"/>
    </source>
</evidence>
<protein>
    <recommendedName>
        <fullName evidence="4">NERD domain-containing protein</fullName>
    </recommendedName>
</protein>
<name>A0A1D3KA44_PSEVE</name>
<accession>A0A1D3KA44</accession>
<dbReference type="InterPro" id="IPR011335">
    <property type="entry name" value="Restrct_endonuc-II-like"/>
</dbReference>
<dbReference type="Proteomes" id="UP000245431">
    <property type="component" value="Plasmid PVE_plasmid"/>
</dbReference>
<proteinExistence type="predicted"/>
<keyword evidence="1" id="KW-0175">Coiled coil</keyword>
<feature type="coiled-coil region" evidence="1">
    <location>
        <begin position="545"/>
        <end position="579"/>
    </location>
</feature>
<organism evidence="2 3">
    <name type="scientific">Pseudomonas veronii 1YdBTEX2</name>
    <dbReference type="NCBI Taxonomy" id="1295141"/>
    <lineage>
        <taxon>Bacteria</taxon>
        <taxon>Pseudomonadati</taxon>
        <taxon>Pseudomonadota</taxon>
        <taxon>Gammaproteobacteria</taxon>
        <taxon>Pseudomonadales</taxon>
        <taxon>Pseudomonadaceae</taxon>
        <taxon>Pseudomonas</taxon>
    </lineage>
</organism>
<gene>
    <name evidence="2" type="ORF">PVE_P0099</name>
</gene>
<evidence type="ECO:0000313" key="3">
    <source>
        <dbReference type="Proteomes" id="UP000245431"/>
    </source>
</evidence>
<dbReference type="AlphaFoldDB" id="A0A1D3KA44"/>
<evidence type="ECO:0000256" key="1">
    <source>
        <dbReference type="SAM" id="Coils"/>
    </source>
</evidence>
<geneLocation type="plasmid" evidence="3">
    <name>pve_Plasmid</name>
</geneLocation>
<reference evidence="3" key="1">
    <citation type="submission" date="2016-07" db="EMBL/GenBank/DDBJ databases">
        <authorList>
            <person name="Florea S."/>
            <person name="Webb J.S."/>
            <person name="Jaromczyk J."/>
            <person name="Schardl C.L."/>
        </authorList>
    </citation>
    <scope>NUCLEOTIDE SEQUENCE [LARGE SCALE GENOMIC DNA]</scope>
    <source>
        <strain evidence="3">1YdBTEX2</strain>
        <plasmid evidence="3">Plasmid pve_Plasmid</plasmid>
    </source>
</reference>
<evidence type="ECO:0008006" key="4">
    <source>
        <dbReference type="Google" id="ProtNLM"/>
    </source>
</evidence>
<dbReference type="SUPFAM" id="SSF52980">
    <property type="entry name" value="Restriction endonuclease-like"/>
    <property type="match status" value="1"/>
</dbReference>
<sequence>MLHALASLGRIIVGELAQKKIGSHQSRMIAALFGEGLSVVQNQDLRCQEYYQTRFTGYLNQFVPGRALDECLHDFLDQRPQGKYTARNRAAGLVAADFWLIPANLEGVQIASQALARVLHFDDVISTQLLDHLAVHHPDVLRWAIRYSKLFARSRSPLWKHLRETLNGEAWQEFFGVCDRLLQQLEPFDEAIAQAEDQLKSLSLLELLSYLSVLAYGCLGEVDDDPAGKDWGVYERIVLRKLKVCTESDFRLSEEALGRSLKRHLSPMLFPQPGEGAECAAHLETLAVLVAAMRERIDYEGSIDWFCYDSECNYKLGPGQSVIFNQTDEGTQRWQLTERKSRLLWCYWMHRAVEVFAASGMAGKIIGSPENHEANQLAYIKAVRSQLYLQVVFGLGERVRLNDGSEVALHHVMLASELTRAFFEQAYLQPYQRYLDDLGDPIAALGRLAFEGLLQGENRFPMTWSELPDKVRRIRAWMVSDGRPTGDADAAKAILQFWTSDLQALSAQLKQAPNMPTPRLYERPFYKIGRYSFQFPWVAGRQNSLTAALNNLRRVDQRRSELRSETERVEHQLAEALRQRGFSVVVGYQPLFSDAPYAGEVDLLAYLDGVMLLLEVKSGFIRSTPHEVWLHRTNTLRKAARQLERKQPALIKALQADSDLRARLGLSEHDSISALHAWVVDTSIELDGEVVDGFSVVSREVIEVALHDEQHYLRAFGQEEEKEPAALYPHGFSARAFAQVIERNEIWQGLL</sequence>